<protein>
    <submittedName>
        <fullName evidence="1">Uncharacterized protein</fullName>
    </submittedName>
</protein>
<evidence type="ECO:0000313" key="2">
    <source>
        <dbReference type="Proteomes" id="UP000018861"/>
    </source>
</evidence>
<evidence type="ECO:0000313" key="1">
    <source>
        <dbReference type="EMBL" id="GAE14610.1"/>
    </source>
</evidence>
<organism evidence="1 2">
    <name type="scientific">Bacteroides pyogenes JCM 6292</name>
    <dbReference type="NCBI Taxonomy" id="1235809"/>
    <lineage>
        <taxon>Bacteria</taxon>
        <taxon>Pseudomonadati</taxon>
        <taxon>Bacteroidota</taxon>
        <taxon>Bacteroidia</taxon>
        <taxon>Bacteroidales</taxon>
        <taxon>Bacteroidaceae</taxon>
        <taxon>Bacteroides</taxon>
    </lineage>
</organism>
<sequence length="126" mass="14769">MQKRADKIKFCKALKERLIRESRSDLLRFTLSTMPTFRPADFHRRYYKVLTDFADGNIRKLMVFMPPQHGKSEGSTRRLPAFLLGKDPDKKLAIVSYNAPKARKFNREIQRIIDSPNITKYSPIQP</sequence>
<name>W4P4D9_9BACE</name>
<dbReference type="Proteomes" id="UP000018861">
    <property type="component" value="Unassembled WGS sequence"/>
</dbReference>
<reference evidence="1 2" key="1">
    <citation type="journal article" date="2014" name="Genome Announc.">
        <title>Draft Genome Sequences of Three Strains of Bacteroides pyogenes Isolated from a Cat and Swine.</title>
        <authorList>
            <person name="Sakamoto M."/>
            <person name="Oshima K."/>
            <person name="Suda W."/>
            <person name="Kitamura K."/>
            <person name="Iida T."/>
            <person name="Hattori M."/>
            <person name="Ohkuma M."/>
        </authorList>
    </citation>
    <scope>NUCLEOTIDE SEQUENCE [LARGE SCALE GENOMIC DNA]</scope>
    <source>
        <strain evidence="1 2">JCM 6292</strain>
    </source>
</reference>
<dbReference type="AlphaFoldDB" id="W4P4D9"/>
<comment type="caution">
    <text evidence="1">The sequence shown here is derived from an EMBL/GenBank/DDBJ whole genome shotgun (WGS) entry which is preliminary data.</text>
</comment>
<accession>W4P4D9</accession>
<proteinExistence type="predicted"/>
<gene>
    <name evidence="1" type="ORF">JCM6292_772</name>
</gene>
<dbReference type="EMBL" id="BAIQ01000005">
    <property type="protein sequence ID" value="GAE14610.1"/>
    <property type="molecule type" value="Genomic_DNA"/>
</dbReference>